<proteinExistence type="predicted"/>
<accession>A0A0H3PD12</accession>
<protein>
    <submittedName>
        <fullName evidence="1">Uncharacterized protein</fullName>
    </submittedName>
</protein>
<evidence type="ECO:0000313" key="2">
    <source>
        <dbReference type="Proteomes" id="UP000003185"/>
    </source>
</evidence>
<comment type="caution">
    <text evidence="1">The sequence shown here is derived from an EMBL/GenBank/DDBJ whole genome shotgun (WGS) entry which is preliminary data.</text>
</comment>
<name>A0A0H3PD12_HAEI3</name>
<evidence type="ECO:0000313" key="1">
    <source>
        <dbReference type="EMBL" id="EDJ93000.1"/>
    </source>
</evidence>
<reference evidence="1 2" key="1">
    <citation type="journal article" date="2007" name="Genome Biol.">
        <title>Characterization and modeling of the Haemophilus influenzae core and supragenomes based on the complete genomic sequences of Rd and 12 clinical nontypeable strains.</title>
        <authorList>
            <person name="Hogg J.S."/>
            <person name="Hu F.Z."/>
            <person name="Janto B."/>
            <person name="Boissy R."/>
            <person name="Hayes J."/>
            <person name="Keefe R."/>
            <person name="Post J.C."/>
            <person name="Ehrlich G.D."/>
        </authorList>
    </citation>
    <scope>NUCLEOTIDE SEQUENCE [LARGE SCALE GENOMIC DNA]</scope>
    <source>
        <strain evidence="2">NTHi 3655</strain>
    </source>
</reference>
<dbReference type="Proteomes" id="UP000003185">
    <property type="component" value="Unassembled WGS sequence"/>
</dbReference>
<dbReference type="EMBL" id="AAZF01000003">
    <property type="protein sequence ID" value="EDJ93000.1"/>
    <property type="molecule type" value="Genomic_DNA"/>
</dbReference>
<sequence length="14" mass="1656">MKSGLFLSRFLFPI</sequence>
<organism evidence="1 2">
    <name type="scientific">Haemophilus influenzae (strain NTHi 3655)</name>
    <dbReference type="NCBI Taxonomy" id="375177"/>
    <lineage>
        <taxon>Bacteria</taxon>
        <taxon>Pseudomonadati</taxon>
        <taxon>Pseudomonadota</taxon>
        <taxon>Gammaproteobacteria</taxon>
        <taxon>Pasteurellales</taxon>
        <taxon>Pasteurellaceae</taxon>
        <taxon>Haemophilus</taxon>
    </lineage>
</organism>
<gene>
    <name evidence="1" type="ORF">CGSHi3655_08736</name>
</gene>